<sequence>MQDGYLFSESIARNIAVDDGEIDKSRLLLAARIANIEGFIERLPSFLIRWGNTILVVIFALLALIFAWSVCF</sequence>
<feature type="transmembrane region" description="Helical" evidence="1">
    <location>
        <begin position="50"/>
        <end position="71"/>
    </location>
</feature>
<gene>
    <name evidence="2" type="ORF">ERS852429_02516</name>
</gene>
<dbReference type="AlphaFoldDB" id="A0A174QQI0"/>
<organism evidence="2 3">
    <name type="scientific">Parabacteroides distasonis</name>
    <dbReference type="NCBI Taxonomy" id="823"/>
    <lineage>
        <taxon>Bacteria</taxon>
        <taxon>Pseudomonadati</taxon>
        <taxon>Bacteroidota</taxon>
        <taxon>Bacteroidia</taxon>
        <taxon>Bacteroidales</taxon>
        <taxon>Tannerellaceae</taxon>
        <taxon>Parabacteroides</taxon>
    </lineage>
</organism>
<name>A0A174QQI0_PARDI</name>
<accession>A0A174QQI0</accession>
<evidence type="ECO:0000313" key="2">
    <source>
        <dbReference type="EMBL" id="CUN20658.1"/>
    </source>
</evidence>
<protein>
    <recommendedName>
        <fullName evidence="4">ABC transporter ATP-binding protein</fullName>
    </recommendedName>
</protein>
<keyword evidence="1" id="KW-0472">Membrane</keyword>
<proteinExistence type="predicted"/>
<evidence type="ECO:0000313" key="3">
    <source>
        <dbReference type="Proteomes" id="UP000095591"/>
    </source>
</evidence>
<evidence type="ECO:0000256" key="1">
    <source>
        <dbReference type="SAM" id="Phobius"/>
    </source>
</evidence>
<reference evidence="2 3" key="1">
    <citation type="submission" date="2015-09" db="EMBL/GenBank/DDBJ databases">
        <authorList>
            <consortium name="Pathogen Informatics"/>
        </authorList>
    </citation>
    <scope>NUCLEOTIDE SEQUENCE [LARGE SCALE GENOMIC DNA]</scope>
    <source>
        <strain evidence="2 3">2789STDY5608872</strain>
    </source>
</reference>
<evidence type="ECO:0008006" key="4">
    <source>
        <dbReference type="Google" id="ProtNLM"/>
    </source>
</evidence>
<dbReference type="Proteomes" id="UP000095591">
    <property type="component" value="Unassembled WGS sequence"/>
</dbReference>
<keyword evidence="1" id="KW-0812">Transmembrane</keyword>
<keyword evidence="1" id="KW-1133">Transmembrane helix</keyword>
<dbReference type="EMBL" id="CYXP01000005">
    <property type="protein sequence ID" value="CUN20658.1"/>
    <property type="molecule type" value="Genomic_DNA"/>
</dbReference>